<feature type="signal peptide" evidence="1">
    <location>
        <begin position="1"/>
        <end position="19"/>
    </location>
</feature>
<dbReference type="Proteomes" id="UP001527052">
    <property type="component" value="Unassembled WGS sequence"/>
</dbReference>
<keyword evidence="1" id="KW-0732">Signal</keyword>
<gene>
    <name evidence="2" type="ORF">M5W82_11065</name>
</gene>
<sequence>MKKKLIFSAALVLSLGLAACEEDKAKEEPKTEETQQSVSAEAIDIDMTIANDKSIPLEKRIAKIATDLFGTTTIDGSDRNITVESMGHIYYLKMMNDDAATKKNALDYAQRNTVELLKVLKDVEDLSNIQINWQAYFNNTNPGSAMTVLFKEKDFDKIDKANFKTSDLKEMATYYHAT</sequence>
<name>A0ABT4EPE4_9BACI</name>
<evidence type="ECO:0008006" key="4">
    <source>
        <dbReference type="Google" id="ProtNLM"/>
    </source>
</evidence>
<reference evidence="2 3" key="1">
    <citation type="submission" date="2022-05" db="EMBL/GenBank/DDBJ databases">
        <title>Genome Sequencing of Bee-Associated Microbes.</title>
        <authorList>
            <person name="Dunlap C."/>
        </authorList>
    </citation>
    <scope>NUCLEOTIDE SEQUENCE [LARGE SCALE GENOMIC DNA]</scope>
    <source>
        <strain evidence="2 3">NRRL BD-083</strain>
    </source>
</reference>
<keyword evidence="3" id="KW-1185">Reference proteome</keyword>
<dbReference type="EMBL" id="JAMDLZ010000017">
    <property type="protein sequence ID" value="MCY9547496.1"/>
    <property type="molecule type" value="Genomic_DNA"/>
</dbReference>
<dbReference type="PROSITE" id="PS51257">
    <property type="entry name" value="PROKAR_LIPOPROTEIN"/>
    <property type="match status" value="1"/>
</dbReference>
<comment type="caution">
    <text evidence="2">The sequence shown here is derived from an EMBL/GenBank/DDBJ whole genome shotgun (WGS) entry which is preliminary data.</text>
</comment>
<evidence type="ECO:0000313" key="3">
    <source>
        <dbReference type="Proteomes" id="UP001527052"/>
    </source>
</evidence>
<protein>
    <recommendedName>
        <fullName evidence="4">Lipoprotein</fullName>
    </recommendedName>
</protein>
<evidence type="ECO:0000313" key="2">
    <source>
        <dbReference type="EMBL" id="MCY9547496.1"/>
    </source>
</evidence>
<evidence type="ECO:0000256" key="1">
    <source>
        <dbReference type="SAM" id="SignalP"/>
    </source>
</evidence>
<proteinExistence type="predicted"/>
<accession>A0ABT4EPE4</accession>
<organism evidence="2 3">
    <name type="scientific">Lysinibacillus xylanilyticus</name>
    <dbReference type="NCBI Taxonomy" id="582475"/>
    <lineage>
        <taxon>Bacteria</taxon>
        <taxon>Bacillati</taxon>
        <taxon>Bacillota</taxon>
        <taxon>Bacilli</taxon>
        <taxon>Bacillales</taxon>
        <taxon>Bacillaceae</taxon>
        <taxon>Lysinibacillus</taxon>
    </lineage>
</organism>
<feature type="chain" id="PRO_5045760608" description="Lipoprotein" evidence="1">
    <location>
        <begin position="20"/>
        <end position="178"/>
    </location>
</feature>
<dbReference type="RefSeq" id="WP_268637513.1">
    <property type="nucleotide sequence ID" value="NZ_JAMDLZ010000017.1"/>
</dbReference>